<dbReference type="SUPFAM" id="SSF50998">
    <property type="entry name" value="Quinoprotein alcohol dehydrogenase-like"/>
    <property type="match status" value="1"/>
</dbReference>
<dbReference type="InterPro" id="IPR026059">
    <property type="entry name" value="Rab3GAP2"/>
</dbReference>
<dbReference type="OrthoDB" id="360390at2759"/>
<feature type="domain" description="Rab3-GAP regulatory subunit N-terminal" evidence="2">
    <location>
        <begin position="98"/>
        <end position="515"/>
    </location>
</feature>
<reference evidence="3 4" key="1">
    <citation type="submission" date="2020-12" db="EMBL/GenBank/DDBJ databases">
        <title>Metabolic potential, ecology and presence of endohyphal bacteria is reflected in genomic diversity of Mucoromycotina.</title>
        <authorList>
            <person name="Muszewska A."/>
            <person name="Okrasinska A."/>
            <person name="Steczkiewicz K."/>
            <person name="Drgas O."/>
            <person name="Orlowska M."/>
            <person name="Perlinska-Lenart U."/>
            <person name="Aleksandrzak-Piekarczyk T."/>
            <person name="Szatraj K."/>
            <person name="Zielenkiewicz U."/>
            <person name="Pilsyk S."/>
            <person name="Malc E."/>
            <person name="Mieczkowski P."/>
            <person name="Kruszewska J.S."/>
            <person name="Biernat P."/>
            <person name="Pawlowska J."/>
        </authorList>
    </citation>
    <scope>NUCLEOTIDE SEQUENCE [LARGE SCALE GENOMIC DNA]</scope>
    <source>
        <strain evidence="3 4">CBS 142.35</strain>
    </source>
</reference>
<sequence>MSYKCILAPHYCIPPPILSILVGRLPQVSTIIEDVTEEATTTETIKLEETTDDQVDSWDKDWGWNVDEGPKSPSPVDRIASSSNTSDYAHAFSPLTESYMVSTSPGGGYMVLAHKSKFVVVELNEEEEEYCAVGQGSGCEMEGEEITAILCLPLFVPSVRKNQTFVMAGYNTGWLRVFSETGTILTAQLLEPTPILSIKIRTPPPVYKTAATQSWQDEEITLLFQGNKVVSIDGQSLWMVLRVCDGQRESGIDSSRMHTAFTYKKYEFQKHDQVKDVVSLGPSPPRSTPTTILEQSSTLSTIPFPPIATSRYIAVGYNPMLCYYATTDSSRPLMSAVSMASYVVSRVATPVFSLAKSWWSGGGNNSNSGSSPTPYVPDMHPPPSNVEPATPIPVVLTLEDPDRRITSISVAPASTSSQRSTLAATTDLLGRVILWDLQSGEMVRMWKGIRDAVCGWVEVSEDNSNELSSNQRNRPARVSLFLVIYSERRGLLLVFHMRHGAKVGIFRIGQGWRLVPCGREPLGSSMVSADRRRAAMRKDEGECGCLSKCLLIGPDGEVRNIQIVPKE</sequence>
<name>A0A8H7RX80_9FUNG</name>
<dbReference type="EMBL" id="JAEPRB010000203">
    <property type="protein sequence ID" value="KAG2218927.1"/>
    <property type="molecule type" value="Genomic_DNA"/>
</dbReference>
<evidence type="ECO:0000259" key="2">
    <source>
        <dbReference type="Pfam" id="PF14655"/>
    </source>
</evidence>
<dbReference type="AlphaFoldDB" id="A0A8H7RX80"/>
<evidence type="ECO:0000256" key="1">
    <source>
        <dbReference type="SAM" id="MobiDB-lite"/>
    </source>
</evidence>
<evidence type="ECO:0000313" key="3">
    <source>
        <dbReference type="EMBL" id="KAG2218927.1"/>
    </source>
</evidence>
<keyword evidence="4" id="KW-1185">Reference proteome</keyword>
<dbReference type="InterPro" id="IPR032839">
    <property type="entry name" value="RAB3GAP_N"/>
</dbReference>
<dbReference type="Pfam" id="PF14655">
    <property type="entry name" value="RAB3GAP2_N"/>
    <property type="match status" value="1"/>
</dbReference>
<dbReference type="PANTHER" id="PTHR12472">
    <property type="entry name" value="RAB3-GAP REGULATORY DOMAIN"/>
    <property type="match status" value="1"/>
</dbReference>
<evidence type="ECO:0000313" key="4">
    <source>
        <dbReference type="Proteomes" id="UP000646827"/>
    </source>
</evidence>
<accession>A0A8H7RX80</accession>
<dbReference type="Proteomes" id="UP000646827">
    <property type="component" value="Unassembled WGS sequence"/>
</dbReference>
<gene>
    <name evidence="3" type="ORF">INT45_008164</name>
</gene>
<organism evidence="3 4">
    <name type="scientific">Circinella minor</name>
    <dbReference type="NCBI Taxonomy" id="1195481"/>
    <lineage>
        <taxon>Eukaryota</taxon>
        <taxon>Fungi</taxon>
        <taxon>Fungi incertae sedis</taxon>
        <taxon>Mucoromycota</taxon>
        <taxon>Mucoromycotina</taxon>
        <taxon>Mucoromycetes</taxon>
        <taxon>Mucorales</taxon>
        <taxon>Lichtheimiaceae</taxon>
        <taxon>Circinella</taxon>
    </lineage>
</organism>
<comment type="caution">
    <text evidence="3">The sequence shown here is derived from an EMBL/GenBank/DDBJ whole genome shotgun (WGS) entry which is preliminary data.</text>
</comment>
<dbReference type="InterPro" id="IPR011047">
    <property type="entry name" value="Quinoprotein_ADH-like_sf"/>
</dbReference>
<protein>
    <recommendedName>
        <fullName evidence="2">Rab3-GAP regulatory subunit N-terminal domain-containing protein</fullName>
    </recommendedName>
</protein>
<feature type="region of interest" description="Disordered" evidence="1">
    <location>
        <begin position="361"/>
        <end position="382"/>
    </location>
</feature>
<dbReference type="PANTHER" id="PTHR12472:SF0">
    <property type="entry name" value="RAB3 GTPASE-ACTIVATING PROTEIN NON-CATALYTIC SUBUNIT"/>
    <property type="match status" value="1"/>
</dbReference>
<proteinExistence type="predicted"/>